<feature type="region of interest" description="Disordered" evidence="1">
    <location>
        <begin position="13"/>
        <end position="47"/>
    </location>
</feature>
<dbReference type="Proteomes" id="UP001189429">
    <property type="component" value="Unassembled WGS sequence"/>
</dbReference>
<dbReference type="EMBL" id="CAUYUJ010007944">
    <property type="protein sequence ID" value="CAK0822418.1"/>
    <property type="molecule type" value="Genomic_DNA"/>
</dbReference>
<accession>A0ABN9RVL3</accession>
<evidence type="ECO:0000256" key="1">
    <source>
        <dbReference type="SAM" id="MobiDB-lite"/>
    </source>
</evidence>
<name>A0ABN9RVL3_9DINO</name>
<feature type="non-terminal residue" evidence="2">
    <location>
        <position position="1"/>
    </location>
</feature>
<organism evidence="2 3">
    <name type="scientific">Prorocentrum cordatum</name>
    <dbReference type="NCBI Taxonomy" id="2364126"/>
    <lineage>
        <taxon>Eukaryota</taxon>
        <taxon>Sar</taxon>
        <taxon>Alveolata</taxon>
        <taxon>Dinophyceae</taxon>
        <taxon>Prorocentrales</taxon>
        <taxon>Prorocentraceae</taxon>
        <taxon>Prorocentrum</taxon>
    </lineage>
</organism>
<evidence type="ECO:0000313" key="3">
    <source>
        <dbReference type="Proteomes" id="UP001189429"/>
    </source>
</evidence>
<protein>
    <submittedName>
        <fullName evidence="2">Uncharacterized protein</fullName>
    </submittedName>
</protein>
<comment type="caution">
    <text evidence="2">The sequence shown here is derived from an EMBL/GenBank/DDBJ whole genome shotgun (WGS) entry which is preliminary data.</text>
</comment>
<reference evidence="2" key="1">
    <citation type="submission" date="2023-10" db="EMBL/GenBank/DDBJ databases">
        <authorList>
            <person name="Chen Y."/>
            <person name="Shah S."/>
            <person name="Dougan E. K."/>
            <person name="Thang M."/>
            <person name="Chan C."/>
        </authorList>
    </citation>
    <scope>NUCLEOTIDE SEQUENCE [LARGE SCALE GENOMIC DNA]</scope>
</reference>
<gene>
    <name evidence="2" type="ORF">PCOR1329_LOCUS23457</name>
</gene>
<feature type="compositionally biased region" description="Pro residues" evidence="1">
    <location>
        <begin position="28"/>
        <end position="39"/>
    </location>
</feature>
<proteinExistence type="predicted"/>
<feature type="non-terminal residue" evidence="2">
    <location>
        <position position="181"/>
    </location>
</feature>
<keyword evidence="3" id="KW-1185">Reference proteome</keyword>
<evidence type="ECO:0000313" key="2">
    <source>
        <dbReference type="EMBL" id="CAK0822418.1"/>
    </source>
</evidence>
<sequence length="181" mass="18637">FLALCSRAARRRTACSPSTPVGETTPRLPCPQSTPPPPEGAWDDGAAAGERHLAALEPALQKAELDSSIVASLRVAGAKRAADRTSFEAMVLEQVGASLSEKAARLRAEVAERGPALAERAAEVAAGQAAVESAEARVQERASAFERAQAEQQGSEEARAAAALALQAFHGEAAAAAEAKD</sequence>